<keyword evidence="2" id="KW-1185">Reference proteome</keyword>
<accession>A0A822ZMC7</accession>
<protein>
    <submittedName>
        <fullName evidence="1">Uncharacterized protein</fullName>
    </submittedName>
</protein>
<evidence type="ECO:0000313" key="1">
    <source>
        <dbReference type="EMBL" id="DAD44116.1"/>
    </source>
</evidence>
<dbReference type="Proteomes" id="UP000607653">
    <property type="component" value="Unassembled WGS sequence"/>
</dbReference>
<comment type="caution">
    <text evidence="1">The sequence shown here is derived from an EMBL/GenBank/DDBJ whole genome shotgun (WGS) entry which is preliminary data.</text>
</comment>
<name>A0A822ZMC7_NELNU</name>
<organism evidence="1 2">
    <name type="scientific">Nelumbo nucifera</name>
    <name type="common">Sacred lotus</name>
    <dbReference type="NCBI Taxonomy" id="4432"/>
    <lineage>
        <taxon>Eukaryota</taxon>
        <taxon>Viridiplantae</taxon>
        <taxon>Streptophyta</taxon>
        <taxon>Embryophyta</taxon>
        <taxon>Tracheophyta</taxon>
        <taxon>Spermatophyta</taxon>
        <taxon>Magnoliopsida</taxon>
        <taxon>Proteales</taxon>
        <taxon>Nelumbonaceae</taxon>
        <taxon>Nelumbo</taxon>
    </lineage>
</organism>
<dbReference type="EMBL" id="DUZY01000006">
    <property type="protein sequence ID" value="DAD44116.1"/>
    <property type="molecule type" value="Genomic_DNA"/>
</dbReference>
<dbReference type="AlphaFoldDB" id="A0A822ZMC7"/>
<evidence type="ECO:0000313" key="2">
    <source>
        <dbReference type="Proteomes" id="UP000607653"/>
    </source>
</evidence>
<reference evidence="1 2" key="1">
    <citation type="journal article" date="2020" name="Mol. Biol. Evol.">
        <title>Distinct Expression and Methylation Patterns for Genes with Different Fates following a Single Whole-Genome Duplication in Flowering Plants.</title>
        <authorList>
            <person name="Shi T."/>
            <person name="Rahmani R.S."/>
            <person name="Gugger P.F."/>
            <person name="Wang M."/>
            <person name="Li H."/>
            <person name="Zhang Y."/>
            <person name="Li Z."/>
            <person name="Wang Q."/>
            <person name="Van de Peer Y."/>
            <person name="Marchal K."/>
            <person name="Chen J."/>
        </authorList>
    </citation>
    <scope>NUCLEOTIDE SEQUENCE [LARGE SCALE GENOMIC DNA]</scope>
    <source>
        <tissue evidence="1">Leaf</tissue>
    </source>
</reference>
<proteinExistence type="predicted"/>
<sequence>MENENNSSSSIRRFEAFTLLFAWTPNANDGKPKSTPDPQWPVAVRSRLDSNGLFLRVPSFVDALLNPCDYTRVTKSRNLKGVFLRVQMHWIRAVQGPPHYPAQPFHFQKGKAKFGE</sequence>
<gene>
    <name evidence="1" type="ORF">HUJ06_002346</name>
</gene>